<reference evidence="3 4" key="1">
    <citation type="submission" date="2019-03" db="EMBL/GenBank/DDBJ databases">
        <title>Genomic Encyclopedia of Type Strains, Phase IV (KMG-IV): sequencing the most valuable type-strain genomes for metagenomic binning, comparative biology and taxonomic classification.</title>
        <authorList>
            <person name="Goeker M."/>
        </authorList>
    </citation>
    <scope>NUCLEOTIDE SEQUENCE [LARGE SCALE GENOMIC DNA]</scope>
    <source>
        <strain evidence="3 4">DSM 102852</strain>
    </source>
</reference>
<keyword evidence="1" id="KW-0732">Signal</keyword>
<dbReference type="InterPro" id="IPR011944">
    <property type="entry name" value="Steroid_delta5-4_isomerase"/>
</dbReference>
<accession>A0A4R6Y8S3</accession>
<evidence type="ECO:0000256" key="1">
    <source>
        <dbReference type="SAM" id="SignalP"/>
    </source>
</evidence>
<feature type="domain" description="Calcium/calmodulin-dependent protein kinase II association-domain" evidence="2">
    <location>
        <begin position="46"/>
        <end position="166"/>
    </location>
</feature>
<keyword evidence="4" id="KW-1185">Reference proteome</keyword>
<feature type="chain" id="PRO_5020613803" evidence="1">
    <location>
        <begin position="27"/>
        <end position="175"/>
    </location>
</feature>
<organism evidence="3 4">
    <name type="scientific">Hydromonas duriensis</name>
    <dbReference type="NCBI Taxonomy" id="1527608"/>
    <lineage>
        <taxon>Bacteria</taxon>
        <taxon>Pseudomonadati</taxon>
        <taxon>Pseudomonadota</taxon>
        <taxon>Betaproteobacteria</taxon>
        <taxon>Burkholderiales</taxon>
        <taxon>Burkholderiaceae</taxon>
        <taxon>Hydromonas</taxon>
    </lineage>
</organism>
<dbReference type="RefSeq" id="WP_133619517.1">
    <property type="nucleotide sequence ID" value="NZ_SNZE01000007.1"/>
</dbReference>
<feature type="signal peptide" evidence="1">
    <location>
        <begin position="1"/>
        <end position="26"/>
    </location>
</feature>
<dbReference type="AlphaFoldDB" id="A0A4R6Y8S3"/>
<gene>
    <name evidence="3" type="ORF">DFR44_10723</name>
</gene>
<dbReference type="PIRSF" id="PIRSF028470">
    <property type="entry name" value="UCP028470"/>
    <property type="match status" value="1"/>
</dbReference>
<name>A0A4R6Y8S3_9BURK</name>
<dbReference type="InterPro" id="IPR013543">
    <property type="entry name" value="Ca/CaM-dep_prot_kinase-assoc"/>
</dbReference>
<dbReference type="CDD" id="cd00531">
    <property type="entry name" value="NTF2_like"/>
    <property type="match status" value="1"/>
</dbReference>
<dbReference type="InterPro" id="IPR016887">
    <property type="entry name" value="UCP028470_steroid_isom-rel"/>
</dbReference>
<dbReference type="GO" id="GO:0004683">
    <property type="term" value="F:calcium/calmodulin-dependent protein kinase activity"/>
    <property type="evidence" value="ECO:0007669"/>
    <property type="project" value="InterPro"/>
</dbReference>
<evidence type="ECO:0000313" key="4">
    <source>
        <dbReference type="Proteomes" id="UP000294480"/>
    </source>
</evidence>
<dbReference type="NCBIfam" id="TIGR02246">
    <property type="entry name" value="SgcJ/EcaC family oxidoreductase"/>
    <property type="match status" value="1"/>
</dbReference>
<evidence type="ECO:0000313" key="3">
    <source>
        <dbReference type="EMBL" id="TDR31807.1"/>
    </source>
</evidence>
<sequence>MKTSIPKISRLLLASSFALVANVSFAQKAEQSYAPVAEACANTSTAEVRALFNRWNDSLQTHDAAKVTANYADDAVLLPTVSNKPRTNHDEIQDYFVHFLEKNPQGTINKSHVKIGCNKATDVGVYTFKLTDKAGNQNLVKARYSFVYEYKNGQWLISHHHSSMMPEVETTTHHK</sequence>
<dbReference type="SUPFAM" id="SSF54427">
    <property type="entry name" value="NTF2-like"/>
    <property type="match status" value="1"/>
</dbReference>
<dbReference type="Gene3D" id="3.10.450.50">
    <property type="match status" value="1"/>
</dbReference>
<dbReference type="OrthoDB" id="953853at2"/>
<dbReference type="Proteomes" id="UP000294480">
    <property type="component" value="Unassembled WGS sequence"/>
</dbReference>
<dbReference type="InterPro" id="IPR032710">
    <property type="entry name" value="NTF2-like_dom_sf"/>
</dbReference>
<protein>
    <submittedName>
        <fullName evidence="3">Uncharacterized protein (TIGR02246 family)</fullName>
    </submittedName>
</protein>
<dbReference type="EMBL" id="SNZE01000007">
    <property type="protein sequence ID" value="TDR31807.1"/>
    <property type="molecule type" value="Genomic_DNA"/>
</dbReference>
<evidence type="ECO:0000259" key="2">
    <source>
        <dbReference type="Pfam" id="PF08332"/>
    </source>
</evidence>
<dbReference type="Pfam" id="PF08332">
    <property type="entry name" value="CaMKII_AD"/>
    <property type="match status" value="1"/>
</dbReference>
<proteinExistence type="predicted"/>
<comment type="caution">
    <text evidence="3">The sequence shown here is derived from an EMBL/GenBank/DDBJ whole genome shotgun (WGS) entry which is preliminary data.</text>
</comment>
<dbReference type="GO" id="GO:0005516">
    <property type="term" value="F:calmodulin binding"/>
    <property type="evidence" value="ECO:0007669"/>
    <property type="project" value="InterPro"/>
</dbReference>